<sequence>MAKAGKELEIVTDLENVNLFTDFLRAKNGLVVCETYQEWAGPCMVMKRFLKKAKFEYLEGDDWDLLHYCSIKVDAVPAFKNLKGICMPTYLFFGGKKPIGIFRGYEPSVLMPLIKEMIRREKLFMSGRAVRQVLTEDMPYVFPDEDPELAEIVLLDVPFTQNEEDAQAVIRRTQPQQPIAVSPSVGAPEEAVPVPAPPGEVFPVEKTASRTTTSEEQVSGNATVATEPGPGQSQAASTATEDPEGGSAAASQLLLVMMMAMLKHGEEELRNR</sequence>
<gene>
    <name evidence="2" type="ORF">BV898_10874</name>
</gene>
<comment type="caution">
    <text evidence="2">The sequence shown here is derived from an EMBL/GenBank/DDBJ whole genome shotgun (WGS) entry which is preliminary data.</text>
</comment>
<feature type="compositionally biased region" description="Polar residues" evidence="1">
    <location>
        <begin position="209"/>
        <end position="224"/>
    </location>
</feature>
<dbReference type="InterPro" id="IPR036249">
    <property type="entry name" value="Thioredoxin-like_sf"/>
</dbReference>
<evidence type="ECO:0000313" key="3">
    <source>
        <dbReference type="Proteomes" id="UP000192578"/>
    </source>
</evidence>
<reference evidence="3" key="1">
    <citation type="submission" date="2017-01" db="EMBL/GenBank/DDBJ databases">
        <title>Comparative genomics of anhydrobiosis in the tardigrade Hypsibius dujardini.</title>
        <authorList>
            <person name="Yoshida Y."/>
            <person name="Koutsovoulos G."/>
            <person name="Laetsch D."/>
            <person name="Stevens L."/>
            <person name="Kumar S."/>
            <person name="Horikawa D."/>
            <person name="Ishino K."/>
            <person name="Komine S."/>
            <person name="Tomita M."/>
            <person name="Blaxter M."/>
            <person name="Arakawa K."/>
        </authorList>
    </citation>
    <scope>NUCLEOTIDE SEQUENCE [LARGE SCALE GENOMIC DNA]</scope>
    <source>
        <strain evidence="3">Z151</strain>
    </source>
</reference>
<feature type="compositionally biased region" description="Polar residues" evidence="1">
    <location>
        <begin position="231"/>
        <end position="240"/>
    </location>
</feature>
<feature type="region of interest" description="Disordered" evidence="1">
    <location>
        <begin position="177"/>
        <end position="249"/>
    </location>
</feature>
<dbReference type="Proteomes" id="UP000192578">
    <property type="component" value="Unassembled WGS sequence"/>
</dbReference>
<dbReference type="AlphaFoldDB" id="A0A1W0WIH0"/>
<accession>A0A1W0WIH0</accession>
<organism evidence="2 3">
    <name type="scientific">Hypsibius exemplaris</name>
    <name type="common">Freshwater tardigrade</name>
    <dbReference type="NCBI Taxonomy" id="2072580"/>
    <lineage>
        <taxon>Eukaryota</taxon>
        <taxon>Metazoa</taxon>
        <taxon>Ecdysozoa</taxon>
        <taxon>Tardigrada</taxon>
        <taxon>Eutardigrada</taxon>
        <taxon>Parachela</taxon>
        <taxon>Hypsibioidea</taxon>
        <taxon>Hypsibiidae</taxon>
        <taxon>Hypsibius</taxon>
    </lineage>
</organism>
<dbReference type="PANTHER" id="PTHR46135">
    <property type="entry name" value="NME/NM23 FAMILY MEMBER 8"/>
    <property type="match status" value="1"/>
</dbReference>
<dbReference type="SUPFAM" id="SSF52833">
    <property type="entry name" value="Thioredoxin-like"/>
    <property type="match status" value="1"/>
</dbReference>
<name>A0A1W0WIH0_HYPEX</name>
<dbReference type="EMBL" id="MTYJ01000096">
    <property type="protein sequence ID" value="OQV14972.1"/>
    <property type="molecule type" value="Genomic_DNA"/>
</dbReference>
<dbReference type="Gene3D" id="3.40.30.10">
    <property type="entry name" value="Glutaredoxin"/>
    <property type="match status" value="1"/>
</dbReference>
<dbReference type="InterPro" id="IPR051766">
    <property type="entry name" value="TXND_domain-containing"/>
</dbReference>
<dbReference type="PANTHER" id="PTHR46135:SF3">
    <property type="entry name" value="NME_NM23 FAMILY MEMBER 8"/>
    <property type="match status" value="1"/>
</dbReference>
<proteinExistence type="predicted"/>
<evidence type="ECO:0000313" key="2">
    <source>
        <dbReference type="EMBL" id="OQV14972.1"/>
    </source>
</evidence>
<protein>
    <submittedName>
        <fullName evidence="2">Uncharacterized protein</fullName>
    </submittedName>
</protein>
<dbReference type="OrthoDB" id="10263751at2759"/>
<keyword evidence="3" id="KW-1185">Reference proteome</keyword>
<evidence type="ECO:0000256" key="1">
    <source>
        <dbReference type="SAM" id="MobiDB-lite"/>
    </source>
</evidence>